<keyword evidence="8" id="KW-0648">Protein biosynthesis</keyword>
<dbReference type="HAMAP" id="MF_01428">
    <property type="entry name" value="Glu_Q_tRNA_synth"/>
    <property type="match status" value="1"/>
</dbReference>
<keyword evidence="1 7" id="KW-0436">Ligase</keyword>
<evidence type="ECO:0000313" key="10">
    <source>
        <dbReference type="EMBL" id="ABI56030.1"/>
    </source>
</evidence>
<reference evidence="11" key="1">
    <citation type="submission" date="2006-08" db="EMBL/GenBank/DDBJ databases">
        <title>Complete sequence of Alkalilimnicola ehrilichei MLHE-1.</title>
        <authorList>
            <person name="Copeland A."/>
            <person name="Lucas S."/>
            <person name="Lapidus A."/>
            <person name="Barry K."/>
            <person name="Detter J.C."/>
            <person name="Glavina del Rio T."/>
            <person name="Hammon N."/>
            <person name="Israni S."/>
            <person name="Dalin E."/>
            <person name="Tice H."/>
            <person name="Pitluck S."/>
            <person name="Sims D."/>
            <person name="Brettin T."/>
            <person name="Bruce D."/>
            <person name="Han C."/>
            <person name="Tapia R."/>
            <person name="Gilna P."/>
            <person name="Schmutz J."/>
            <person name="Larimer F."/>
            <person name="Land M."/>
            <person name="Hauser L."/>
            <person name="Kyrpides N."/>
            <person name="Mikhailova N."/>
            <person name="Oremland R.S."/>
            <person name="Hoeft S.E."/>
            <person name="Switzer-Blum J."/>
            <person name="Kulp T."/>
            <person name="King G."/>
            <person name="Tabita R."/>
            <person name="Witte B."/>
            <person name="Santini J.M."/>
            <person name="Basu P."/>
            <person name="Hollibaugh J.T."/>
            <person name="Xie G."/>
            <person name="Stolz J.F."/>
            <person name="Richardson P."/>
        </authorList>
    </citation>
    <scope>NUCLEOTIDE SEQUENCE [LARGE SCALE GENOMIC DNA]</scope>
    <source>
        <strain evidence="11">ATCC BAA-1101 / DSM 17681 / MLHE-1</strain>
    </source>
</reference>
<sequence length="310" mass="33678">MDADVTQAPERLCRTRFAPSPTGPLHFGSLVAALGSYVHAHRKGGEWHLRIDDLDPPREQPGAADAIRRSLEAHALCWDGPVVFQSRRSSAYEAALARLRAAGQAYPCGCTRREIMAVARRGPNGPIYPGTCARGLPAGRTPRAWRLRCGHAPLRFEDALQGPIQCDPAATVGDFIIRRADGLWAYHLACAVDDGEFGFTDIVRGADLLWCTPPQILIQRALDLPTPRYRHLPIVVNAQGQKLSKQTHAPALNDADATGNLLRAARFLGQSPPAALRHAPPQTVLDWALAHWDDTRVPQVGSPTPASPLP</sequence>
<dbReference type="FunFam" id="3.40.50.620:FF:000093">
    <property type="entry name" value="Glutamyl-Q tRNA(Asp) synthetase"/>
    <property type="match status" value="1"/>
</dbReference>
<dbReference type="PANTHER" id="PTHR43311">
    <property type="entry name" value="GLUTAMATE--TRNA LIGASE"/>
    <property type="match status" value="1"/>
</dbReference>
<dbReference type="PANTHER" id="PTHR43311:SF1">
    <property type="entry name" value="GLUTAMYL-Q TRNA(ASP) SYNTHETASE"/>
    <property type="match status" value="1"/>
</dbReference>
<accession>Q0AAV7</accession>
<dbReference type="GO" id="GO:0006424">
    <property type="term" value="P:glutamyl-tRNA aminoacylation"/>
    <property type="evidence" value="ECO:0007669"/>
    <property type="project" value="InterPro"/>
</dbReference>
<dbReference type="RefSeq" id="WP_011628425.1">
    <property type="nucleotide sequence ID" value="NC_008340.1"/>
</dbReference>
<comment type="similarity">
    <text evidence="7">Belongs to the class-I aminoacyl-tRNA synthetase family. GluQ subfamily.</text>
</comment>
<dbReference type="NCBIfam" id="TIGR03838">
    <property type="entry name" value="queuosine_YadB"/>
    <property type="match status" value="1"/>
</dbReference>
<dbReference type="KEGG" id="aeh:Mlg_0676"/>
<keyword evidence="4 7" id="KW-0862">Zinc</keyword>
<dbReference type="OrthoDB" id="9807503at2"/>
<comment type="cofactor">
    <cofactor evidence="7">
        <name>Zn(2+)</name>
        <dbReference type="ChEBI" id="CHEBI:29105"/>
    </cofactor>
    <text evidence="7">Binds 1 zinc ion per subunit.</text>
</comment>
<proteinExistence type="inferred from homology"/>
<keyword evidence="6 7" id="KW-0030">Aminoacyl-tRNA synthetase</keyword>
<protein>
    <recommendedName>
        <fullName evidence="7">Glutamyl-Q tRNA(Asp) synthetase</fullName>
        <shortName evidence="7">Glu-Q-RSs</shortName>
        <ecNumber evidence="7">6.1.1.-</ecNumber>
    </recommendedName>
</protein>
<gene>
    <name evidence="7" type="primary">gluQ</name>
    <name evidence="10" type="ordered locus">Mlg_0676</name>
</gene>
<feature type="binding site" evidence="7">
    <location>
        <position position="108"/>
    </location>
    <ligand>
        <name>Zn(2+)</name>
        <dbReference type="ChEBI" id="CHEBI:29105"/>
    </ligand>
</feature>
<dbReference type="InterPro" id="IPR020058">
    <property type="entry name" value="Glu/Gln-tRNA-synth_Ib_cat-dom"/>
</dbReference>
<dbReference type="GO" id="GO:0006400">
    <property type="term" value="P:tRNA modification"/>
    <property type="evidence" value="ECO:0007669"/>
    <property type="project" value="InterPro"/>
</dbReference>
<dbReference type="InterPro" id="IPR022380">
    <property type="entry name" value="Glu-Q_tRNA(Asp)_Synthase"/>
</dbReference>
<evidence type="ECO:0000256" key="2">
    <source>
        <dbReference type="ARBA" id="ARBA00022723"/>
    </source>
</evidence>
<dbReference type="EC" id="6.1.1.-" evidence="7"/>
<dbReference type="GO" id="GO:0004818">
    <property type="term" value="F:glutamate-tRNA ligase activity"/>
    <property type="evidence" value="ECO:0007669"/>
    <property type="project" value="TreeGrafter"/>
</dbReference>
<dbReference type="Gene3D" id="3.40.50.620">
    <property type="entry name" value="HUPs"/>
    <property type="match status" value="1"/>
</dbReference>
<dbReference type="NCBIfam" id="NF004314">
    <property type="entry name" value="PRK05710.1-3"/>
    <property type="match status" value="1"/>
</dbReference>
<keyword evidence="11" id="KW-1185">Reference proteome</keyword>
<evidence type="ECO:0000256" key="4">
    <source>
        <dbReference type="ARBA" id="ARBA00022833"/>
    </source>
</evidence>
<evidence type="ECO:0000256" key="7">
    <source>
        <dbReference type="HAMAP-Rule" id="MF_01428"/>
    </source>
</evidence>
<feature type="short sequence motif" description="'HIGH' region" evidence="7">
    <location>
        <begin position="19"/>
        <end position="29"/>
    </location>
</feature>
<evidence type="ECO:0000313" key="11">
    <source>
        <dbReference type="Proteomes" id="UP000001962"/>
    </source>
</evidence>
<keyword evidence="2 7" id="KW-0479">Metal-binding</keyword>
<feature type="binding site" evidence="7">
    <location>
        <position position="128"/>
    </location>
    <ligand>
        <name>Zn(2+)</name>
        <dbReference type="ChEBI" id="CHEBI:29105"/>
    </ligand>
</feature>
<feature type="binding site" evidence="7">
    <location>
        <position position="110"/>
    </location>
    <ligand>
        <name>Zn(2+)</name>
        <dbReference type="ChEBI" id="CHEBI:29105"/>
    </ligand>
</feature>
<dbReference type="EMBL" id="CP000453">
    <property type="protein sequence ID" value="ABI56030.1"/>
    <property type="molecule type" value="Genomic_DNA"/>
</dbReference>
<dbReference type="HOGENOM" id="CLU_015768_0_1_6"/>
<keyword evidence="3 7" id="KW-0547">Nucleotide-binding</keyword>
<dbReference type="eggNOG" id="COG0008">
    <property type="taxonomic scope" value="Bacteria"/>
</dbReference>
<dbReference type="InterPro" id="IPR049940">
    <property type="entry name" value="GluQ/Sye"/>
</dbReference>
<dbReference type="GO" id="GO:0005524">
    <property type="term" value="F:ATP binding"/>
    <property type="evidence" value="ECO:0007669"/>
    <property type="project" value="UniProtKB-KW"/>
</dbReference>
<dbReference type="PRINTS" id="PR00987">
    <property type="entry name" value="TRNASYNTHGLU"/>
</dbReference>
<feature type="short sequence motif" description="'KMSKS' region" evidence="7">
    <location>
        <begin position="242"/>
        <end position="246"/>
    </location>
</feature>
<evidence type="ECO:0000256" key="8">
    <source>
        <dbReference type="RuleBase" id="RU363037"/>
    </source>
</evidence>
<feature type="binding site" evidence="7">
    <location>
        <position position="52"/>
    </location>
    <ligand>
        <name>L-glutamate</name>
        <dbReference type="ChEBI" id="CHEBI:29985"/>
    </ligand>
</feature>
<feature type="binding site" evidence="7">
    <location>
        <position position="132"/>
    </location>
    <ligand>
        <name>Zn(2+)</name>
        <dbReference type="ChEBI" id="CHEBI:29105"/>
    </ligand>
</feature>
<organism evidence="10 11">
    <name type="scientific">Alkalilimnicola ehrlichii (strain ATCC BAA-1101 / DSM 17681 / MLHE-1)</name>
    <dbReference type="NCBI Taxonomy" id="187272"/>
    <lineage>
        <taxon>Bacteria</taxon>
        <taxon>Pseudomonadati</taxon>
        <taxon>Pseudomonadota</taxon>
        <taxon>Gammaproteobacteria</taxon>
        <taxon>Chromatiales</taxon>
        <taxon>Ectothiorhodospiraceae</taxon>
        <taxon>Alkalilimnicola</taxon>
    </lineage>
</organism>
<feature type="binding site" evidence="7">
    <location>
        <position position="204"/>
    </location>
    <ligand>
        <name>L-glutamate</name>
        <dbReference type="ChEBI" id="CHEBI:29985"/>
    </ligand>
</feature>
<dbReference type="GO" id="GO:0008270">
    <property type="term" value="F:zinc ion binding"/>
    <property type="evidence" value="ECO:0007669"/>
    <property type="project" value="UniProtKB-UniRule"/>
</dbReference>
<dbReference type="SUPFAM" id="SSF52374">
    <property type="entry name" value="Nucleotidylyl transferase"/>
    <property type="match status" value="1"/>
</dbReference>
<keyword evidence="5 7" id="KW-0067">ATP-binding</keyword>
<feature type="binding site" evidence="7">
    <location>
        <position position="245"/>
    </location>
    <ligand>
        <name>ATP</name>
        <dbReference type="ChEBI" id="CHEBI:30616"/>
    </ligand>
</feature>
<comment type="function">
    <text evidence="7">Catalyzes the tRNA-independent activation of glutamate in presence of ATP and the subsequent transfer of glutamate onto a tRNA(Asp). Glutamate is transferred on the 2-amino-5-(4,5-dihydroxy-2-cyclopenten-1-yl) moiety of the queuosine in the wobble position of the QUC anticodon.</text>
</comment>
<evidence type="ECO:0000256" key="6">
    <source>
        <dbReference type="ARBA" id="ARBA00023146"/>
    </source>
</evidence>
<dbReference type="Pfam" id="PF00749">
    <property type="entry name" value="tRNA-synt_1c"/>
    <property type="match status" value="1"/>
</dbReference>
<name>Q0AAV7_ALKEH</name>
<evidence type="ECO:0000256" key="1">
    <source>
        <dbReference type="ARBA" id="ARBA00022598"/>
    </source>
</evidence>
<dbReference type="InterPro" id="IPR014729">
    <property type="entry name" value="Rossmann-like_a/b/a_fold"/>
</dbReference>
<feature type="domain" description="Glutamyl/glutaminyl-tRNA synthetase class Ib catalytic" evidence="9">
    <location>
        <begin position="14"/>
        <end position="249"/>
    </location>
</feature>
<dbReference type="InterPro" id="IPR000924">
    <property type="entry name" value="Glu/Gln-tRNA-synth"/>
</dbReference>
<dbReference type="Proteomes" id="UP000001962">
    <property type="component" value="Chromosome"/>
</dbReference>
<evidence type="ECO:0000259" key="9">
    <source>
        <dbReference type="Pfam" id="PF00749"/>
    </source>
</evidence>
<feature type="binding site" evidence="7">
    <location>
        <begin position="16"/>
        <end position="20"/>
    </location>
    <ligand>
        <name>L-glutamate</name>
        <dbReference type="ChEBI" id="CHEBI:29985"/>
    </ligand>
</feature>
<dbReference type="AlphaFoldDB" id="Q0AAV7"/>
<evidence type="ECO:0000256" key="3">
    <source>
        <dbReference type="ARBA" id="ARBA00022741"/>
    </source>
</evidence>
<evidence type="ECO:0000256" key="5">
    <source>
        <dbReference type="ARBA" id="ARBA00022840"/>
    </source>
</evidence>
<feature type="binding site" evidence="7">
    <location>
        <position position="186"/>
    </location>
    <ligand>
        <name>L-glutamate</name>
        <dbReference type="ChEBI" id="CHEBI:29985"/>
    </ligand>
</feature>
<dbReference type="GO" id="GO:0005829">
    <property type="term" value="C:cytosol"/>
    <property type="evidence" value="ECO:0007669"/>
    <property type="project" value="TreeGrafter"/>
</dbReference>